<dbReference type="GO" id="GO:0004519">
    <property type="term" value="F:endonuclease activity"/>
    <property type="evidence" value="ECO:0007669"/>
    <property type="project" value="UniProtKB-KW"/>
</dbReference>
<reference evidence="2" key="1">
    <citation type="submission" date="2023-03" db="EMBL/GenBank/DDBJ databases">
        <title>Selenobaculum gbiensis gen. nov. sp. nov., a new bacterium isolated from the gut microbiota of IBD patient.</title>
        <authorList>
            <person name="Yeo S."/>
            <person name="Park H."/>
            <person name="Huh C.S."/>
        </authorList>
    </citation>
    <scope>NUCLEOTIDE SEQUENCE</scope>
    <source>
        <strain evidence="2">ICN-92133</strain>
    </source>
</reference>
<name>A0A9Y2AIH2_9FIRM</name>
<dbReference type="Proteomes" id="UP001243623">
    <property type="component" value="Chromosome"/>
</dbReference>
<dbReference type="AlphaFoldDB" id="A0A9Y2AIH2"/>
<dbReference type="RefSeq" id="WP_309320639.1">
    <property type="nucleotide sequence ID" value="NZ_CP120678.1"/>
</dbReference>
<evidence type="ECO:0000313" key="2">
    <source>
        <dbReference type="EMBL" id="WIW71454.1"/>
    </source>
</evidence>
<feature type="domain" description="Restriction endonuclease type IV Mrr" evidence="1">
    <location>
        <begin position="9"/>
        <end position="75"/>
    </location>
</feature>
<evidence type="ECO:0000313" key="3">
    <source>
        <dbReference type="Proteomes" id="UP001243623"/>
    </source>
</evidence>
<dbReference type="KEGG" id="sgbi:P3F81_03880"/>
<keyword evidence="3" id="KW-1185">Reference proteome</keyword>
<proteinExistence type="predicted"/>
<dbReference type="EMBL" id="CP120678">
    <property type="protein sequence ID" value="WIW71454.1"/>
    <property type="molecule type" value="Genomic_DNA"/>
</dbReference>
<dbReference type="GO" id="GO:0016787">
    <property type="term" value="F:hydrolase activity"/>
    <property type="evidence" value="ECO:0007669"/>
    <property type="project" value="UniProtKB-KW"/>
</dbReference>
<sequence>MNRFITFFHNMDDEEWEKFSVHVLRQIGFVPYSLPAYGTDGGQDYLVERDDSRYLVSCKHYLKSGKHVGQDDEQNISDRLLQFNVTGFIGFYSTGITTGLQKRLDGICGNSQYKYLIFGPQDISQIMQSMNTKILQSFGLYPHKYYMNVSEQNYQPLKCVCCKKDILSDENIPNSLVGLAEYVDGKYGYVYGCKPCLLNVKLYLDAFLEIEQALHIKWLQDWEKTIDEWIEEDNLNLRNDFYEMRYRFAQGVRQRQLPQTDGNWYGLDPDDF</sequence>
<dbReference type="Pfam" id="PF04471">
    <property type="entry name" value="Mrr_cat"/>
    <property type="match status" value="1"/>
</dbReference>
<protein>
    <submittedName>
        <fullName evidence="2">Restriction endonuclease</fullName>
        <ecNumber evidence="2">3.1.21.-</ecNumber>
    </submittedName>
</protein>
<dbReference type="GO" id="GO:0003677">
    <property type="term" value="F:DNA binding"/>
    <property type="evidence" value="ECO:0007669"/>
    <property type="project" value="InterPro"/>
</dbReference>
<dbReference type="GO" id="GO:0009307">
    <property type="term" value="P:DNA restriction-modification system"/>
    <property type="evidence" value="ECO:0007669"/>
    <property type="project" value="InterPro"/>
</dbReference>
<evidence type="ECO:0000259" key="1">
    <source>
        <dbReference type="Pfam" id="PF04471"/>
    </source>
</evidence>
<keyword evidence="2" id="KW-0540">Nuclease</keyword>
<dbReference type="InterPro" id="IPR007560">
    <property type="entry name" value="Restrct_endonuc_IV_Mrr"/>
</dbReference>
<keyword evidence="2" id="KW-0255">Endonuclease</keyword>
<organism evidence="2 3">
    <name type="scientific">Selenobaculum gibii</name>
    <dbReference type="NCBI Taxonomy" id="3054208"/>
    <lineage>
        <taxon>Bacteria</taxon>
        <taxon>Bacillati</taxon>
        <taxon>Bacillota</taxon>
        <taxon>Negativicutes</taxon>
        <taxon>Selenomonadales</taxon>
        <taxon>Selenomonadaceae</taxon>
        <taxon>Selenobaculum</taxon>
    </lineage>
</organism>
<dbReference type="EC" id="3.1.21.-" evidence="2"/>
<keyword evidence="2" id="KW-0378">Hydrolase</keyword>
<gene>
    <name evidence="2" type="ORF">P3F81_03880</name>
</gene>
<accession>A0A9Y2AIH2</accession>